<proteinExistence type="predicted"/>
<accession>A0ACC1S1G2</accession>
<keyword evidence="2" id="KW-1185">Reference proteome</keyword>
<organism evidence="1 2">
    <name type="scientific">Phlebia brevispora</name>
    <dbReference type="NCBI Taxonomy" id="194682"/>
    <lineage>
        <taxon>Eukaryota</taxon>
        <taxon>Fungi</taxon>
        <taxon>Dikarya</taxon>
        <taxon>Basidiomycota</taxon>
        <taxon>Agaricomycotina</taxon>
        <taxon>Agaricomycetes</taxon>
        <taxon>Polyporales</taxon>
        <taxon>Meruliaceae</taxon>
        <taxon>Phlebia</taxon>
    </lineage>
</organism>
<dbReference type="EMBL" id="JANHOG010001899">
    <property type="protein sequence ID" value="KAJ3530117.1"/>
    <property type="molecule type" value="Genomic_DNA"/>
</dbReference>
<name>A0ACC1S1G2_9APHY</name>
<evidence type="ECO:0000313" key="1">
    <source>
        <dbReference type="EMBL" id="KAJ3530117.1"/>
    </source>
</evidence>
<gene>
    <name evidence="1" type="ORF">NM688_g7755</name>
</gene>
<sequence length="329" mass="37196">MLAVWLESRLKTLLSHPTGQPEDYEQVLASLALDIQKRQTRLSEIRLRERRSTLLFSLYALALWVAYVSLWYTDMVPTLSSHPRSSSFEKWLEGAPVYIGPIVILFIRRIAQIWYTRIGNAEEKQLITLRKQQREKIEEIKKKTNYYSTRTLIERYDEGSGTETPLRRRIPRQVPPGTPAATPQRTPAPQPPRLITPQTPSPNPTPVSANLQQQLSPSPQRPMPPPRKQWYDKLADAILGDDDSASAAASRYALICQKCFAHNGLVKESLWEDTPHGALSPPQSALSPVQLAPDVPDDIPTQDRSPSHPESEFQPEPDYAEKHAEAEAS</sequence>
<reference evidence="1" key="1">
    <citation type="submission" date="2022-07" db="EMBL/GenBank/DDBJ databases">
        <title>Genome Sequence of Phlebia brevispora.</title>
        <authorList>
            <person name="Buettner E."/>
        </authorList>
    </citation>
    <scope>NUCLEOTIDE SEQUENCE</scope>
    <source>
        <strain evidence="1">MPL23</strain>
    </source>
</reference>
<protein>
    <submittedName>
        <fullName evidence="1">Uncharacterized protein</fullName>
    </submittedName>
</protein>
<comment type="caution">
    <text evidence="1">The sequence shown here is derived from an EMBL/GenBank/DDBJ whole genome shotgun (WGS) entry which is preliminary data.</text>
</comment>
<dbReference type="Proteomes" id="UP001148662">
    <property type="component" value="Unassembled WGS sequence"/>
</dbReference>
<evidence type="ECO:0000313" key="2">
    <source>
        <dbReference type="Proteomes" id="UP001148662"/>
    </source>
</evidence>